<protein>
    <recommendedName>
        <fullName evidence="9">Regulator of cytoskeleton and endocytosis RVS167</fullName>
    </recommendedName>
</protein>
<comment type="caution">
    <text evidence="7">The sequence shown here is derived from an EMBL/GenBank/DDBJ whole genome shotgun (WGS) entry which is preliminary data.</text>
</comment>
<dbReference type="FunFam" id="2.30.30.40:FF:000100">
    <property type="entry name" value="SH3 domain-containing YSC84-like protein 1"/>
    <property type="match status" value="1"/>
</dbReference>
<dbReference type="PROSITE" id="PS50002">
    <property type="entry name" value="SH3"/>
    <property type="match status" value="1"/>
</dbReference>
<dbReference type="Gene3D" id="1.20.1270.60">
    <property type="entry name" value="Arfaptin homology (AH) domain/BAR domain"/>
    <property type="match status" value="1"/>
</dbReference>
<organism evidence="7 8">
    <name type="scientific">Wickerhamiella sorbophila</name>
    <dbReference type="NCBI Taxonomy" id="45607"/>
    <lineage>
        <taxon>Eukaryota</taxon>
        <taxon>Fungi</taxon>
        <taxon>Dikarya</taxon>
        <taxon>Ascomycota</taxon>
        <taxon>Saccharomycotina</taxon>
        <taxon>Dipodascomycetes</taxon>
        <taxon>Dipodascales</taxon>
        <taxon>Trichomonascaceae</taxon>
        <taxon>Wickerhamiella</taxon>
    </lineage>
</organism>
<dbReference type="InterPro" id="IPR046982">
    <property type="entry name" value="BIN3/RVS161-like"/>
</dbReference>
<accession>A0A2T0FCP4</accession>
<evidence type="ECO:0000256" key="2">
    <source>
        <dbReference type="PROSITE-ProRule" id="PRU00192"/>
    </source>
</evidence>
<name>A0A2T0FCP4_9ASCO</name>
<feature type="compositionally biased region" description="Low complexity" evidence="4">
    <location>
        <begin position="333"/>
        <end position="368"/>
    </location>
</feature>
<dbReference type="GO" id="GO:0097320">
    <property type="term" value="P:plasma membrane tubulation"/>
    <property type="evidence" value="ECO:0007669"/>
    <property type="project" value="TreeGrafter"/>
</dbReference>
<dbReference type="FunFam" id="1.20.1270.60:FF:000048">
    <property type="entry name" value="BAR adaptor protein RVS167"/>
    <property type="match status" value="1"/>
</dbReference>
<keyword evidence="3" id="KW-0175">Coiled coil</keyword>
<dbReference type="Proteomes" id="UP000238350">
    <property type="component" value="Unassembled WGS sequence"/>
</dbReference>
<dbReference type="GeneID" id="36514120"/>
<dbReference type="PANTHER" id="PTHR47174">
    <property type="entry name" value="BRIDGING INTEGRATOR 3"/>
    <property type="match status" value="1"/>
</dbReference>
<evidence type="ECO:0000259" key="5">
    <source>
        <dbReference type="PROSITE" id="PS50002"/>
    </source>
</evidence>
<dbReference type="InterPro" id="IPR036028">
    <property type="entry name" value="SH3-like_dom_sf"/>
</dbReference>
<dbReference type="OrthoDB" id="2159336at2759"/>
<dbReference type="Gene3D" id="2.30.30.40">
    <property type="entry name" value="SH3 Domains"/>
    <property type="match status" value="1"/>
</dbReference>
<dbReference type="PROSITE" id="PS51021">
    <property type="entry name" value="BAR"/>
    <property type="match status" value="1"/>
</dbReference>
<feature type="domain" description="BAR" evidence="6">
    <location>
        <begin position="17"/>
        <end position="269"/>
    </location>
</feature>
<dbReference type="Pfam" id="PF00018">
    <property type="entry name" value="SH3_1"/>
    <property type="match status" value="1"/>
</dbReference>
<dbReference type="RefSeq" id="XP_024662697.1">
    <property type="nucleotide sequence ID" value="XM_024806929.1"/>
</dbReference>
<evidence type="ECO:0000256" key="1">
    <source>
        <dbReference type="ARBA" id="ARBA00022443"/>
    </source>
</evidence>
<dbReference type="InterPro" id="IPR001452">
    <property type="entry name" value="SH3_domain"/>
</dbReference>
<dbReference type="CDD" id="cd07599">
    <property type="entry name" value="BAR_Rvs167p"/>
    <property type="match status" value="1"/>
</dbReference>
<feature type="coiled-coil region" evidence="3">
    <location>
        <begin position="156"/>
        <end position="193"/>
    </location>
</feature>
<dbReference type="PRINTS" id="PR00452">
    <property type="entry name" value="SH3DOMAIN"/>
</dbReference>
<dbReference type="PANTHER" id="PTHR47174:SF1">
    <property type="entry name" value="REDUCED VIABILITY UPON STARVATION PROTEIN 167"/>
    <property type="match status" value="1"/>
</dbReference>
<evidence type="ECO:0000313" key="8">
    <source>
        <dbReference type="Proteomes" id="UP000238350"/>
    </source>
</evidence>
<reference evidence="7 8" key="1">
    <citation type="submission" date="2017-04" db="EMBL/GenBank/DDBJ databases">
        <title>Genome sequencing of [Candida] sorbophila.</title>
        <authorList>
            <person name="Ahn J.O."/>
        </authorList>
    </citation>
    <scope>NUCLEOTIDE SEQUENCE [LARGE SCALE GENOMIC DNA]</scope>
    <source>
        <strain evidence="7 8">DS02</strain>
    </source>
</reference>
<dbReference type="STRING" id="45607.A0A2T0FCP4"/>
<evidence type="ECO:0000256" key="4">
    <source>
        <dbReference type="SAM" id="MobiDB-lite"/>
    </source>
</evidence>
<sequence>MSWKGFQRGVVRAPQQFRQKMNMGHITKDEVYIDAERRFTAIENSTKRLHEESKRYWKGIQGMLDHQIEFSKAIEEIYKPISGRQSDPNSTKPEGNPEGIEACQQYRQLVTELQEILKPELELIETKILQPADELLELTKGIKKMLTKRAHKQLDLDRYTLSVKKLQDKKERSVKEEEKLYKAENDLEMATQEYEYYNELLKDELPKLFGLEADFIRPLFQSLYYMQLNIFYTLFNRMEEMKISYFDLNAEIVEQFERKRGDVKERTEEIDLTHFRVGHQKYKLEQTKRRFGKDTASQDGAPPTSPVSAASGTPPVYAASPVGAGQPVPPAQPAYGQPAYGQPAYGQPGYGQPAYGQPAYGQPVSQPYAQPAYGQPPVAYAQQPATTTNGYPLEKQEYAPVGAAAPAAVPAPAAAAAAAAAAPAVEYCTALYDYTAQAAGDLSFRAGDKIQVLQRTDANGWWTGVLNGQQGIFPGNYVSLS</sequence>
<dbReference type="GO" id="GO:0030479">
    <property type="term" value="C:actin cortical patch"/>
    <property type="evidence" value="ECO:0007669"/>
    <property type="project" value="TreeGrafter"/>
</dbReference>
<keyword evidence="8" id="KW-1185">Reference proteome</keyword>
<dbReference type="EMBL" id="NDIQ01000001">
    <property type="protein sequence ID" value="PRT52751.1"/>
    <property type="molecule type" value="Genomic_DNA"/>
</dbReference>
<dbReference type="SUPFAM" id="SSF50044">
    <property type="entry name" value="SH3-domain"/>
    <property type="match status" value="1"/>
</dbReference>
<dbReference type="GO" id="GO:0006897">
    <property type="term" value="P:endocytosis"/>
    <property type="evidence" value="ECO:0007669"/>
    <property type="project" value="InterPro"/>
</dbReference>
<dbReference type="SUPFAM" id="SSF103657">
    <property type="entry name" value="BAR/IMD domain-like"/>
    <property type="match status" value="1"/>
</dbReference>
<evidence type="ECO:0000313" key="7">
    <source>
        <dbReference type="EMBL" id="PRT52751.1"/>
    </source>
</evidence>
<keyword evidence="1 2" id="KW-0728">SH3 domain</keyword>
<dbReference type="SMART" id="SM00326">
    <property type="entry name" value="SH3"/>
    <property type="match status" value="1"/>
</dbReference>
<dbReference type="AlphaFoldDB" id="A0A2T0FCP4"/>
<dbReference type="InterPro" id="IPR004148">
    <property type="entry name" value="BAR_dom"/>
</dbReference>
<proteinExistence type="predicted"/>
<feature type="region of interest" description="Disordered" evidence="4">
    <location>
        <begin position="286"/>
        <end position="368"/>
    </location>
</feature>
<dbReference type="GO" id="GO:1990528">
    <property type="term" value="C:Rvs161p-Rvs167p complex"/>
    <property type="evidence" value="ECO:0007669"/>
    <property type="project" value="TreeGrafter"/>
</dbReference>
<dbReference type="GO" id="GO:0031097">
    <property type="term" value="C:medial cortex"/>
    <property type="evidence" value="ECO:0007669"/>
    <property type="project" value="TreeGrafter"/>
</dbReference>
<evidence type="ECO:0000259" key="6">
    <source>
        <dbReference type="PROSITE" id="PS51021"/>
    </source>
</evidence>
<gene>
    <name evidence="7" type="ORF">B9G98_00371</name>
</gene>
<dbReference type="InterPro" id="IPR027267">
    <property type="entry name" value="AH/BAR_dom_sf"/>
</dbReference>
<dbReference type="Pfam" id="PF03114">
    <property type="entry name" value="BAR"/>
    <property type="match status" value="1"/>
</dbReference>
<evidence type="ECO:0008006" key="9">
    <source>
        <dbReference type="Google" id="ProtNLM"/>
    </source>
</evidence>
<dbReference type="GO" id="GO:0051666">
    <property type="term" value="P:actin cortical patch localization"/>
    <property type="evidence" value="ECO:0007669"/>
    <property type="project" value="InterPro"/>
</dbReference>
<dbReference type="GO" id="GO:0008289">
    <property type="term" value="F:lipid binding"/>
    <property type="evidence" value="ECO:0007669"/>
    <property type="project" value="TreeGrafter"/>
</dbReference>
<dbReference type="GO" id="GO:0043332">
    <property type="term" value="C:mating projection tip"/>
    <property type="evidence" value="ECO:0007669"/>
    <property type="project" value="TreeGrafter"/>
</dbReference>
<evidence type="ECO:0000256" key="3">
    <source>
        <dbReference type="SAM" id="Coils"/>
    </source>
</evidence>
<feature type="domain" description="SH3" evidence="5">
    <location>
        <begin position="423"/>
        <end position="481"/>
    </location>
</feature>
<dbReference type="SMART" id="SM00721">
    <property type="entry name" value="BAR"/>
    <property type="match status" value="1"/>
</dbReference>